<dbReference type="SUPFAM" id="SSF52096">
    <property type="entry name" value="ClpP/crotonase"/>
    <property type="match status" value="1"/>
</dbReference>
<dbReference type="Gene3D" id="3.30.750.44">
    <property type="match status" value="1"/>
</dbReference>
<feature type="compositionally biased region" description="Basic and acidic residues" evidence="6">
    <location>
        <begin position="182"/>
        <end position="200"/>
    </location>
</feature>
<gene>
    <name evidence="9" type="ORF">COR50_11145</name>
</gene>
<evidence type="ECO:0000256" key="2">
    <source>
        <dbReference type="ARBA" id="ARBA00022670"/>
    </source>
</evidence>
<dbReference type="InterPro" id="IPR001478">
    <property type="entry name" value="PDZ"/>
</dbReference>
<evidence type="ECO:0000256" key="7">
    <source>
        <dbReference type="SAM" id="SignalP"/>
    </source>
</evidence>
<dbReference type="GO" id="GO:0007165">
    <property type="term" value="P:signal transduction"/>
    <property type="evidence" value="ECO:0007669"/>
    <property type="project" value="TreeGrafter"/>
</dbReference>
<dbReference type="EMBL" id="CP023777">
    <property type="protein sequence ID" value="ATL47677.1"/>
    <property type="molecule type" value="Genomic_DNA"/>
</dbReference>
<evidence type="ECO:0000256" key="3">
    <source>
        <dbReference type="ARBA" id="ARBA00022801"/>
    </source>
</evidence>
<keyword evidence="3 5" id="KW-0378">Hydrolase</keyword>
<dbReference type="PANTHER" id="PTHR32060:SF22">
    <property type="entry name" value="CARBOXYL-TERMINAL-PROCESSING PEPTIDASE 3, CHLOROPLASTIC"/>
    <property type="match status" value="1"/>
</dbReference>
<keyword evidence="4 5" id="KW-0720">Serine protease</keyword>
<dbReference type="SMART" id="SM00245">
    <property type="entry name" value="TSPc"/>
    <property type="match status" value="1"/>
</dbReference>
<evidence type="ECO:0000256" key="1">
    <source>
        <dbReference type="ARBA" id="ARBA00009179"/>
    </source>
</evidence>
<dbReference type="Proteomes" id="UP000220133">
    <property type="component" value="Chromosome"/>
</dbReference>
<keyword evidence="7" id="KW-0732">Signal</keyword>
<dbReference type="RefSeq" id="WP_098194054.1">
    <property type="nucleotide sequence ID" value="NZ_CP023777.1"/>
</dbReference>
<dbReference type="CDD" id="cd06782">
    <property type="entry name" value="cpPDZ_CPP-like"/>
    <property type="match status" value="1"/>
</dbReference>
<feature type="signal peptide" evidence="7">
    <location>
        <begin position="1"/>
        <end position="22"/>
    </location>
</feature>
<dbReference type="GO" id="GO:0004175">
    <property type="term" value="F:endopeptidase activity"/>
    <property type="evidence" value="ECO:0007669"/>
    <property type="project" value="TreeGrafter"/>
</dbReference>
<dbReference type="InterPro" id="IPR040573">
    <property type="entry name" value="TSP_N"/>
</dbReference>
<dbReference type="Gene3D" id="2.30.42.10">
    <property type="match status" value="1"/>
</dbReference>
<evidence type="ECO:0000313" key="10">
    <source>
        <dbReference type="Proteomes" id="UP000220133"/>
    </source>
</evidence>
<evidence type="ECO:0000313" key="9">
    <source>
        <dbReference type="EMBL" id="ATL47677.1"/>
    </source>
</evidence>
<feature type="chain" id="PRO_5012629390" evidence="7">
    <location>
        <begin position="23"/>
        <end position="715"/>
    </location>
</feature>
<dbReference type="InterPro" id="IPR029045">
    <property type="entry name" value="ClpP/crotonase-like_dom_sf"/>
</dbReference>
<dbReference type="PROSITE" id="PS50106">
    <property type="entry name" value="PDZ"/>
    <property type="match status" value="1"/>
</dbReference>
<dbReference type="InterPro" id="IPR005151">
    <property type="entry name" value="Tail-specific_protease"/>
</dbReference>
<proteinExistence type="inferred from homology"/>
<dbReference type="GO" id="GO:0030288">
    <property type="term" value="C:outer membrane-bounded periplasmic space"/>
    <property type="evidence" value="ECO:0007669"/>
    <property type="project" value="TreeGrafter"/>
</dbReference>
<keyword evidence="2 5" id="KW-0645">Protease</keyword>
<dbReference type="PANTHER" id="PTHR32060">
    <property type="entry name" value="TAIL-SPECIFIC PROTEASE"/>
    <property type="match status" value="1"/>
</dbReference>
<organism evidence="9 10">
    <name type="scientific">Chitinophaga caeni</name>
    <dbReference type="NCBI Taxonomy" id="2029983"/>
    <lineage>
        <taxon>Bacteria</taxon>
        <taxon>Pseudomonadati</taxon>
        <taxon>Bacteroidota</taxon>
        <taxon>Chitinophagia</taxon>
        <taxon>Chitinophagales</taxon>
        <taxon>Chitinophagaceae</taxon>
        <taxon>Chitinophaga</taxon>
    </lineage>
</organism>
<dbReference type="KEGG" id="cbae:COR50_11145"/>
<dbReference type="Pfam" id="PF17804">
    <property type="entry name" value="TSP_NTD"/>
    <property type="match status" value="1"/>
</dbReference>
<dbReference type="InterPro" id="IPR004447">
    <property type="entry name" value="Peptidase_S41A"/>
</dbReference>
<protein>
    <submittedName>
        <fullName evidence="9">Tail-specific protease</fullName>
    </submittedName>
</protein>
<evidence type="ECO:0000256" key="5">
    <source>
        <dbReference type="RuleBase" id="RU004404"/>
    </source>
</evidence>
<dbReference type="InterPro" id="IPR020992">
    <property type="entry name" value="Tail_Prtase_C"/>
</dbReference>
<name>A0A291QUR3_9BACT</name>
<dbReference type="Pfam" id="PF03572">
    <property type="entry name" value="Peptidase_S41"/>
    <property type="match status" value="1"/>
</dbReference>
<dbReference type="GO" id="GO:0008236">
    <property type="term" value="F:serine-type peptidase activity"/>
    <property type="evidence" value="ECO:0007669"/>
    <property type="project" value="UniProtKB-KW"/>
</dbReference>
<dbReference type="SMART" id="SM00228">
    <property type="entry name" value="PDZ"/>
    <property type="match status" value="1"/>
</dbReference>
<dbReference type="GO" id="GO:0006508">
    <property type="term" value="P:proteolysis"/>
    <property type="evidence" value="ECO:0007669"/>
    <property type="project" value="UniProtKB-KW"/>
</dbReference>
<dbReference type="Pfam" id="PF11818">
    <property type="entry name" value="DUF3340"/>
    <property type="match status" value="1"/>
</dbReference>
<evidence type="ECO:0000256" key="6">
    <source>
        <dbReference type="SAM" id="MobiDB-lite"/>
    </source>
</evidence>
<dbReference type="NCBIfam" id="TIGR00225">
    <property type="entry name" value="prc"/>
    <property type="match status" value="1"/>
</dbReference>
<dbReference type="CDD" id="cd07560">
    <property type="entry name" value="Peptidase_S41_CPP"/>
    <property type="match status" value="1"/>
</dbReference>
<sequence>MRMKLKAIIPVLLITVSAGVFAFTKYGYNIDPPGRYEAIIQLVGTILKEGHYQPKPIDDAFSKEVAQKFLKTLDSEKKFFLQSDIETINSVDNHIDNELLDGAPLLFFSTTNEIIKKRIDEANGIYTEILSKPFDFSKDETILLDPDSMAYAKDDADRREVWRKMLKYRALENYSQLLESQKNAKEEAKGKPVEQKSDKELEAEARQKVKTVYDRYFDRLKNKMDDDERFNMFVNSITTTMDPHTDYMPPADKRYFQEQMSGKFFGIGAQLREEDGKIKIVSIVVGSPSWKQGQLRANDVILKVGQGDEEPVDITGFAVEDAVKLIRGQQGTEVRLTVRSTDGTQKVISIIRDEIILDETFARSAIIQGKNKIGYIYLPEFYADFQDRDGASCAADVEKEVKKLQAEHVDGIILDLRFNPGGSLPDVVKMAGLFIPEGPVVQVRTRGNNVQVLKDQGKKVQYDGPLAIMVNEYSASASEILAAALQDYNRAVIIGSNTFGKGSVQRILELDNFVKGDFGGSLGGLKLTVQKFYRVNGGSTQLKGVKPDVLLPDPYSETGERKDPDALQWDEIAKANYNRWQPGVDVSTLAQNSANRIAKDESFRIIKDNIKMLKSLDDQKTFPLSLKAYDTEQKANATALKKFDRANDKVTPLDISSLKVDLDRISSDSAKVARNKEWVKIRTQDPYLNEAVNVMNDLIGITTPKMKPGGMTSNN</sequence>
<keyword evidence="10" id="KW-1185">Reference proteome</keyword>
<feature type="domain" description="PDZ" evidence="8">
    <location>
        <begin position="253"/>
        <end position="327"/>
    </location>
</feature>
<evidence type="ECO:0000256" key="4">
    <source>
        <dbReference type="ARBA" id="ARBA00022825"/>
    </source>
</evidence>
<dbReference type="Pfam" id="PF00595">
    <property type="entry name" value="PDZ"/>
    <property type="match status" value="1"/>
</dbReference>
<accession>A0A291QUR3</accession>
<dbReference type="InterPro" id="IPR036034">
    <property type="entry name" value="PDZ_sf"/>
</dbReference>
<comment type="similarity">
    <text evidence="1 5">Belongs to the peptidase S41A family.</text>
</comment>
<dbReference type="OrthoDB" id="9812068at2"/>
<dbReference type="Gene3D" id="3.90.226.10">
    <property type="entry name" value="2-enoyl-CoA Hydratase, Chain A, domain 1"/>
    <property type="match status" value="1"/>
</dbReference>
<evidence type="ECO:0000259" key="8">
    <source>
        <dbReference type="PROSITE" id="PS50106"/>
    </source>
</evidence>
<reference evidence="9 10" key="1">
    <citation type="submission" date="2017-10" db="EMBL/GenBank/DDBJ databases">
        <title>Paenichitinophaga pekingensis gen. nov., sp. nov., isolated from activated sludge.</title>
        <authorList>
            <person name="Jin D."/>
            <person name="Kong X."/>
            <person name="Deng Y."/>
            <person name="Bai Z."/>
        </authorList>
    </citation>
    <scope>NUCLEOTIDE SEQUENCE [LARGE SCALE GENOMIC DNA]</scope>
    <source>
        <strain evidence="9 10">13</strain>
    </source>
</reference>
<dbReference type="AlphaFoldDB" id="A0A291QUR3"/>
<dbReference type="SUPFAM" id="SSF50156">
    <property type="entry name" value="PDZ domain-like"/>
    <property type="match status" value="1"/>
</dbReference>
<feature type="region of interest" description="Disordered" evidence="6">
    <location>
        <begin position="181"/>
        <end position="200"/>
    </location>
</feature>